<evidence type="ECO:0008006" key="10">
    <source>
        <dbReference type="Google" id="ProtNLM"/>
    </source>
</evidence>
<dbReference type="InterPro" id="IPR011011">
    <property type="entry name" value="Znf_FYVE_PHD"/>
</dbReference>
<keyword evidence="3" id="KW-0862">Zinc</keyword>
<dbReference type="InterPro" id="IPR013083">
    <property type="entry name" value="Znf_RING/FYVE/PHD"/>
</dbReference>
<dbReference type="InterPro" id="IPR019786">
    <property type="entry name" value="Zinc_finger_PHD-type_CS"/>
</dbReference>
<proteinExistence type="predicted"/>
<dbReference type="AlphaFoldDB" id="G3AL71"/>
<dbReference type="SMART" id="SM00184">
    <property type="entry name" value="RING"/>
    <property type="match status" value="2"/>
</dbReference>
<feature type="domain" description="RING-type" evidence="7">
    <location>
        <begin position="16"/>
        <end position="59"/>
    </location>
</feature>
<evidence type="ECO:0000256" key="3">
    <source>
        <dbReference type="ARBA" id="ARBA00022833"/>
    </source>
</evidence>
<keyword evidence="1" id="KW-0479">Metal-binding</keyword>
<feature type="region of interest" description="Disordered" evidence="5">
    <location>
        <begin position="296"/>
        <end position="433"/>
    </location>
</feature>
<dbReference type="PANTHER" id="PTHR45798:SF97">
    <property type="entry name" value="ALCOHOL-SENSITIVE RING FINGER PROTEIN 1"/>
    <property type="match status" value="1"/>
</dbReference>
<dbReference type="Gene3D" id="3.30.40.10">
    <property type="entry name" value="Zinc/RING finger domain, C3HC4 (zinc finger)"/>
    <property type="match status" value="2"/>
</dbReference>
<evidence type="ECO:0000259" key="7">
    <source>
        <dbReference type="PROSITE" id="PS50089"/>
    </source>
</evidence>
<dbReference type="RefSeq" id="XP_007374627.1">
    <property type="nucleotide sequence ID" value="XM_007374565.1"/>
</dbReference>
<sequence length="527" mass="59329">MDSGKISNSTHNQQECSICLEPILSNHTVGKIANCCNISYHDKCLITWSQMSNSCPTCRKRFHKINISSKSNDKIIHTIQVKDKLLPNGAINDIPSQFIIPPTPSPSIQLNAQYFDDNEDEEEEEWGLLSASGVCCICSSSIYSNSYRNQLITCRSCFSKFHLHCLGVSPDQYLIWNCPICDCHQECVVARNPSSAAAGRRRINSILNNLMGGSRRSRSNLVIHNENDELDIDFLYENNDDADFSIRPWQQVSPMEPSHTVINGGVIRRREEKQRLQLTEEEKNSWSLFEQARNQEDQEAGIVDPVESSLSQVTSEGDKKRRRRKKMTPLEHKNPEEGSSSGNGRITSLINQLKAPNQKSKPSRPPLRNIVCAPTSSSSCALKPPAITAESPGSSSPQSNSPMESSSYSNDSDTQYESDTKSRKRPKPAGLNLEQKVEIQNHIKNVLRPLYKPGSEDSKFINTEEEYIRINKTISRKIYSHILTESIDDTGEISSTLVDNYFDVNIPTKLKEVVDMYINKELNDLSI</sequence>
<dbReference type="InParanoid" id="G3AL71"/>
<dbReference type="Pfam" id="PF13639">
    <property type="entry name" value="zf-RING_2"/>
    <property type="match status" value="1"/>
</dbReference>
<evidence type="ECO:0000256" key="5">
    <source>
        <dbReference type="SAM" id="MobiDB-lite"/>
    </source>
</evidence>
<dbReference type="SUPFAM" id="SSF57850">
    <property type="entry name" value="RING/U-box"/>
    <property type="match status" value="1"/>
</dbReference>
<dbReference type="OMA" id="IPSQYII"/>
<keyword evidence="2 4" id="KW-0863">Zinc-finger</keyword>
<dbReference type="Proteomes" id="UP000000709">
    <property type="component" value="Unassembled WGS sequence"/>
</dbReference>
<dbReference type="PROSITE" id="PS50016">
    <property type="entry name" value="ZF_PHD_2"/>
    <property type="match status" value="1"/>
</dbReference>
<gene>
    <name evidence="8" type="ORF">SPAPADRAFT_150765</name>
</gene>
<reference evidence="8 9" key="1">
    <citation type="journal article" date="2011" name="Proc. Natl. Acad. Sci. U.S.A.">
        <title>Comparative genomics of xylose-fermenting fungi for enhanced biofuel production.</title>
        <authorList>
            <person name="Wohlbach D.J."/>
            <person name="Kuo A."/>
            <person name="Sato T.K."/>
            <person name="Potts K.M."/>
            <person name="Salamov A.A."/>
            <person name="LaButti K.M."/>
            <person name="Sun H."/>
            <person name="Clum A."/>
            <person name="Pangilinan J.L."/>
            <person name="Lindquist E.A."/>
            <person name="Lucas S."/>
            <person name="Lapidus A."/>
            <person name="Jin M."/>
            <person name="Gunawan C."/>
            <person name="Balan V."/>
            <person name="Dale B.E."/>
            <person name="Jeffries T.W."/>
            <person name="Zinkel R."/>
            <person name="Barry K.W."/>
            <person name="Grigoriev I.V."/>
            <person name="Gasch A.P."/>
        </authorList>
    </citation>
    <scope>NUCLEOTIDE SEQUENCE [LARGE SCALE GENOMIC DNA]</scope>
    <source>
        <strain evidence="9">NRRL Y-27907 / 11-Y1</strain>
    </source>
</reference>
<dbReference type="PROSITE" id="PS01359">
    <property type="entry name" value="ZF_PHD_1"/>
    <property type="match status" value="1"/>
</dbReference>
<feature type="compositionally biased region" description="Low complexity" evidence="5">
    <location>
        <begin position="391"/>
        <end position="412"/>
    </location>
</feature>
<dbReference type="PROSITE" id="PS50089">
    <property type="entry name" value="ZF_RING_2"/>
    <property type="match status" value="1"/>
</dbReference>
<dbReference type="SMART" id="SM00249">
    <property type="entry name" value="PHD"/>
    <property type="match status" value="1"/>
</dbReference>
<dbReference type="OrthoDB" id="8062037at2759"/>
<keyword evidence="9" id="KW-1185">Reference proteome</keyword>
<evidence type="ECO:0000256" key="4">
    <source>
        <dbReference type="PROSITE-ProRule" id="PRU00175"/>
    </source>
</evidence>
<dbReference type="InterPro" id="IPR052788">
    <property type="entry name" value="RING-type_E3_ligase_ATL"/>
</dbReference>
<dbReference type="KEGG" id="spaa:SPAPADRAFT_150765"/>
<dbReference type="GeneID" id="18870881"/>
<dbReference type="EMBL" id="GL996501">
    <property type="protein sequence ID" value="EGW33112.1"/>
    <property type="molecule type" value="Genomic_DNA"/>
</dbReference>
<feature type="compositionally biased region" description="Polar residues" evidence="5">
    <location>
        <begin position="337"/>
        <end position="360"/>
    </location>
</feature>
<dbReference type="InterPro" id="IPR001841">
    <property type="entry name" value="Znf_RING"/>
</dbReference>
<name>G3AL71_SPAPN</name>
<dbReference type="GO" id="GO:0008270">
    <property type="term" value="F:zinc ion binding"/>
    <property type="evidence" value="ECO:0007669"/>
    <property type="project" value="UniProtKB-KW"/>
</dbReference>
<dbReference type="eggNOG" id="KOG0825">
    <property type="taxonomic scope" value="Eukaryota"/>
</dbReference>
<dbReference type="SUPFAM" id="SSF57903">
    <property type="entry name" value="FYVE/PHD zinc finger"/>
    <property type="match status" value="1"/>
</dbReference>
<evidence type="ECO:0000256" key="1">
    <source>
        <dbReference type="ARBA" id="ARBA00022723"/>
    </source>
</evidence>
<accession>G3AL71</accession>
<evidence type="ECO:0000313" key="9">
    <source>
        <dbReference type="Proteomes" id="UP000000709"/>
    </source>
</evidence>
<evidence type="ECO:0000313" key="8">
    <source>
        <dbReference type="EMBL" id="EGW33112.1"/>
    </source>
</evidence>
<protein>
    <recommendedName>
        <fullName evidence="10">PHD-type domain-containing protein</fullName>
    </recommendedName>
</protein>
<dbReference type="InterPro" id="IPR019787">
    <property type="entry name" value="Znf_PHD-finger"/>
</dbReference>
<evidence type="ECO:0000256" key="2">
    <source>
        <dbReference type="ARBA" id="ARBA00022771"/>
    </source>
</evidence>
<evidence type="ECO:0000259" key="6">
    <source>
        <dbReference type="PROSITE" id="PS50016"/>
    </source>
</evidence>
<dbReference type="HOGENOM" id="CLU_039091_0_0_1"/>
<dbReference type="InterPro" id="IPR001965">
    <property type="entry name" value="Znf_PHD"/>
</dbReference>
<organism evidence="9">
    <name type="scientific">Spathaspora passalidarum (strain NRRL Y-27907 / 11-Y1)</name>
    <dbReference type="NCBI Taxonomy" id="619300"/>
    <lineage>
        <taxon>Eukaryota</taxon>
        <taxon>Fungi</taxon>
        <taxon>Dikarya</taxon>
        <taxon>Ascomycota</taxon>
        <taxon>Saccharomycotina</taxon>
        <taxon>Pichiomycetes</taxon>
        <taxon>Debaryomycetaceae</taxon>
        <taxon>Spathaspora</taxon>
    </lineage>
</organism>
<dbReference type="PANTHER" id="PTHR45798">
    <property type="entry name" value="RING-H2 FINGER PROTEIN ATL61-RELATED-RELATED"/>
    <property type="match status" value="1"/>
</dbReference>
<feature type="domain" description="PHD-type" evidence="6">
    <location>
        <begin position="132"/>
        <end position="184"/>
    </location>
</feature>